<dbReference type="SUPFAM" id="SSF51445">
    <property type="entry name" value="(Trans)glycosidases"/>
    <property type="match status" value="1"/>
</dbReference>
<dbReference type="RefSeq" id="WP_239103342.1">
    <property type="nucleotide sequence ID" value="NZ_BAAAGP010000003.1"/>
</dbReference>
<sequence>MPGYPVLPEGLAYGGDYNPEQWPEEVWQEDVRLMREAGVTLVTVGVFNWGLIEPAEGEYDFDRLDRILDLLHTAGVRADLGTPTASPPAWFRRRYPGSRLVDADGRVVGGGSRHSFCPSSPDYAAASERLTTALASRYAGHPALAMWHVHNEYGWANQHCHCPVSADAFRAWLRDRYGEVGALNDAWGTTFWGLTYGSFDDVEPPSVAPVGLLTALRLDFLRFSVDAHLANYRRERDAVRRFSDLPVTTNLMIANSKDMDYWRWAPEVDVVANNHYLDSARRDPHIELAMAADLTRSVAGGRPWMLMEHSTGAVNWQPRNLAKRPGEMRRNSLAHVARGSDAVMFFQWRASRHGAEKFHSAMVPHGGTDTAIWRDVVALGADLRRLAGVRGARVRAEVAVVWDWEAYWALEFEWRPSVDLRFRERIEAFYEALWREHVTVDFVHPEADVTAYKLVVLPSSYILAETAAKNLHRYVEGGGHLMVSYFSGIVDEHDAIHPGPHPGALREVLGLSVEELHPLAEAATVGVEPAGVEPDGVEPGAGRTVGRTGGRAVGRIWSERVRVAGARAVRVFADGPDAGHPAVTRHDLGAGTAWYVATALDPAPDPAPGDGPDRRPGLRELLAEVLDHAHVSRPAGLPDTVEVVRRGGHLFLINHGDRPATVEGVSGTSLLDGAPVTGAATVPAGGVAVIRM</sequence>
<accession>A0ABQ4FT19</accession>
<proteinExistence type="inferred from homology"/>
<dbReference type="Pfam" id="PF08532">
    <property type="entry name" value="Glyco_hydro_42M"/>
    <property type="match status" value="1"/>
</dbReference>
<organism evidence="10 11">
    <name type="scientific">Microbispora corallina</name>
    <dbReference type="NCBI Taxonomy" id="83302"/>
    <lineage>
        <taxon>Bacteria</taxon>
        <taxon>Bacillati</taxon>
        <taxon>Actinomycetota</taxon>
        <taxon>Actinomycetes</taxon>
        <taxon>Streptosporangiales</taxon>
        <taxon>Streptosporangiaceae</taxon>
        <taxon>Microbispora</taxon>
    </lineage>
</organism>
<keyword evidence="4 6" id="KW-0378">Hydrolase</keyword>
<dbReference type="InterPro" id="IPR013738">
    <property type="entry name" value="Beta_galactosidase_Trimer"/>
</dbReference>
<dbReference type="EMBL" id="BOOC01000003">
    <property type="protein sequence ID" value="GIH37977.1"/>
    <property type="molecule type" value="Genomic_DNA"/>
</dbReference>
<comment type="similarity">
    <text evidence="2 6">Belongs to the glycosyl hydrolase 42 family.</text>
</comment>
<dbReference type="PANTHER" id="PTHR36447">
    <property type="entry name" value="BETA-GALACTOSIDASE GANA"/>
    <property type="match status" value="1"/>
</dbReference>
<keyword evidence="5 6" id="KW-0326">Glycosidase</keyword>
<name>A0ABQ4FT19_9ACTN</name>
<evidence type="ECO:0000259" key="8">
    <source>
        <dbReference type="Pfam" id="PF08532"/>
    </source>
</evidence>
<gene>
    <name evidence="10" type="ORF">Mco01_09770</name>
</gene>
<evidence type="ECO:0000313" key="10">
    <source>
        <dbReference type="EMBL" id="GIH37977.1"/>
    </source>
</evidence>
<dbReference type="PIRSF" id="PIRSF001084">
    <property type="entry name" value="B-galactosidase"/>
    <property type="match status" value="1"/>
</dbReference>
<dbReference type="Pfam" id="PF02449">
    <property type="entry name" value="Glyco_hydro_42"/>
    <property type="match status" value="1"/>
</dbReference>
<dbReference type="InterPro" id="IPR013780">
    <property type="entry name" value="Glyco_hydro_b"/>
</dbReference>
<dbReference type="InterPro" id="IPR017853">
    <property type="entry name" value="GH"/>
</dbReference>
<dbReference type="EC" id="3.2.1.23" evidence="3 6"/>
<dbReference type="InterPro" id="IPR029062">
    <property type="entry name" value="Class_I_gatase-like"/>
</dbReference>
<reference evidence="10 11" key="1">
    <citation type="submission" date="2021-01" db="EMBL/GenBank/DDBJ databases">
        <title>Whole genome shotgun sequence of Microbispora corallina NBRC 16416.</title>
        <authorList>
            <person name="Komaki H."/>
            <person name="Tamura T."/>
        </authorList>
    </citation>
    <scope>NUCLEOTIDE SEQUENCE [LARGE SCALE GENOMIC DNA]</scope>
    <source>
        <strain evidence="10 11">NBRC 16416</strain>
    </source>
</reference>
<evidence type="ECO:0000259" key="9">
    <source>
        <dbReference type="Pfam" id="PF08533"/>
    </source>
</evidence>
<dbReference type="InterPro" id="IPR013739">
    <property type="entry name" value="Beta_galactosidase_C"/>
</dbReference>
<feature type="domain" description="Glycoside hydrolase family 42 N-terminal" evidence="7">
    <location>
        <begin position="16"/>
        <end position="385"/>
    </location>
</feature>
<evidence type="ECO:0000256" key="6">
    <source>
        <dbReference type="PIRNR" id="PIRNR001084"/>
    </source>
</evidence>
<dbReference type="Gene3D" id="2.60.40.1180">
    <property type="entry name" value="Golgi alpha-mannosidase II"/>
    <property type="match status" value="1"/>
</dbReference>
<keyword evidence="11" id="KW-1185">Reference proteome</keyword>
<evidence type="ECO:0000256" key="2">
    <source>
        <dbReference type="ARBA" id="ARBA00005940"/>
    </source>
</evidence>
<evidence type="ECO:0000256" key="4">
    <source>
        <dbReference type="ARBA" id="ARBA00022801"/>
    </source>
</evidence>
<feature type="domain" description="Beta-galactosidase C-terminal" evidence="9">
    <location>
        <begin position="641"/>
        <end position="692"/>
    </location>
</feature>
<dbReference type="InterPro" id="IPR003476">
    <property type="entry name" value="Glyco_hydro_42"/>
</dbReference>
<dbReference type="Gene3D" id="3.20.20.80">
    <property type="entry name" value="Glycosidases"/>
    <property type="match status" value="1"/>
</dbReference>
<comment type="caution">
    <text evidence="10">The sequence shown here is derived from an EMBL/GenBank/DDBJ whole genome shotgun (WGS) entry which is preliminary data.</text>
</comment>
<comment type="catalytic activity">
    <reaction evidence="1 6">
        <text>Hydrolysis of terminal non-reducing beta-D-galactose residues in beta-D-galactosides.</text>
        <dbReference type="EC" id="3.2.1.23"/>
    </reaction>
</comment>
<dbReference type="InterPro" id="IPR013529">
    <property type="entry name" value="Glyco_hydro_42_N"/>
</dbReference>
<dbReference type="Gene3D" id="3.40.50.880">
    <property type="match status" value="1"/>
</dbReference>
<evidence type="ECO:0000313" key="11">
    <source>
        <dbReference type="Proteomes" id="UP000603904"/>
    </source>
</evidence>
<dbReference type="CDD" id="cd03143">
    <property type="entry name" value="A4_beta-galactosidase_middle_domain"/>
    <property type="match status" value="1"/>
</dbReference>
<evidence type="ECO:0000256" key="3">
    <source>
        <dbReference type="ARBA" id="ARBA00012756"/>
    </source>
</evidence>
<evidence type="ECO:0000259" key="7">
    <source>
        <dbReference type="Pfam" id="PF02449"/>
    </source>
</evidence>
<dbReference type="PANTHER" id="PTHR36447:SF1">
    <property type="entry name" value="BETA-GALACTOSIDASE GANA"/>
    <property type="match status" value="1"/>
</dbReference>
<dbReference type="Proteomes" id="UP000603904">
    <property type="component" value="Unassembled WGS sequence"/>
</dbReference>
<dbReference type="Pfam" id="PF08533">
    <property type="entry name" value="Glyco_hydro_42C"/>
    <property type="match status" value="1"/>
</dbReference>
<feature type="domain" description="Beta-galactosidase trimerisation" evidence="8">
    <location>
        <begin position="396"/>
        <end position="602"/>
    </location>
</feature>
<dbReference type="SUPFAM" id="SSF52317">
    <property type="entry name" value="Class I glutamine amidotransferase-like"/>
    <property type="match status" value="1"/>
</dbReference>
<evidence type="ECO:0000256" key="5">
    <source>
        <dbReference type="ARBA" id="ARBA00023295"/>
    </source>
</evidence>
<protein>
    <recommendedName>
        <fullName evidence="3 6">Beta-galactosidase</fullName>
        <shortName evidence="6">Beta-gal</shortName>
        <ecNumber evidence="3 6">3.2.1.23</ecNumber>
    </recommendedName>
</protein>
<evidence type="ECO:0000256" key="1">
    <source>
        <dbReference type="ARBA" id="ARBA00001412"/>
    </source>
</evidence>